<protein>
    <recommendedName>
        <fullName evidence="8">Creatinine amidohydrolase</fullName>
    </recommendedName>
</protein>
<dbReference type="Proteomes" id="UP000242705">
    <property type="component" value="Unassembled WGS sequence"/>
</dbReference>
<evidence type="ECO:0000313" key="6">
    <source>
        <dbReference type="EMBL" id="PSR23419.1"/>
    </source>
</evidence>
<organism evidence="6 7">
    <name type="scientific">Sulfobacillus thermosulfidooxidans</name>
    <dbReference type="NCBI Taxonomy" id="28034"/>
    <lineage>
        <taxon>Bacteria</taxon>
        <taxon>Bacillati</taxon>
        <taxon>Bacillota</taxon>
        <taxon>Clostridia</taxon>
        <taxon>Eubacteriales</taxon>
        <taxon>Clostridiales Family XVII. Incertae Sedis</taxon>
        <taxon>Sulfobacillus</taxon>
    </lineage>
</organism>
<keyword evidence="2" id="KW-0479">Metal-binding</keyword>
<evidence type="ECO:0000256" key="1">
    <source>
        <dbReference type="ARBA" id="ARBA00001947"/>
    </source>
</evidence>
<comment type="similarity">
    <text evidence="5">Belongs to the creatininase superfamily.</text>
</comment>
<evidence type="ECO:0000256" key="2">
    <source>
        <dbReference type="ARBA" id="ARBA00022723"/>
    </source>
</evidence>
<evidence type="ECO:0000313" key="7">
    <source>
        <dbReference type="Proteomes" id="UP000242705"/>
    </source>
</evidence>
<evidence type="ECO:0000256" key="4">
    <source>
        <dbReference type="ARBA" id="ARBA00022833"/>
    </source>
</evidence>
<name>A0A2T2WMF1_SULTH</name>
<proteinExistence type="inferred from homology"/>
<comment type="cofactor">
    <cofactor evidence="1">
        <name>Zn(2+)</name>
        <dbReference type="ChEBI" id="CHEBI:29105"/>
    </cofactor>
</comment>
<accession>A0A2T2WMF1</accession>
<dbReference type="GO" id="GO:0046872">
    <property type="term" value="F:metal ion binding"/>
    <property type="evidence" value="ECO:0007669"/>
    <property type="project" value="UniProtKB-KW"/>
</dbReference>
<evidence type="ECO:0000256" key="3">
    <source>
        <dbReference type="ARBA" id="ARBA00022801"/>
    </source>
</evidence>
<dbReference type="Pfam" id="PF02633">
    <property type="entry name" value="Creatininase"/>
    <property type="match status" value="1"/>
</dbReference>
<dbReference type="SUPFAM" id="SSF102215">
    <property type="entry name" value="Creatininase"/>
    <property type="match status" value="1"/>
</dbReference>
<sequence length="209" mass="22815">MRWLPIGSWEPHGGHLPYDTDTRIASALCQACAQPADIILPAVPYGCSFEHRGLGAMVSIRVSHFAAFVTDIVWAQNDPLVIINGHGGNQVLASLVQEWNADGARVLLLPERAQWAQAYQAAGWNFGPHDDMHAGALERSLLLYLEPETVAADVPEDVIQPNRPYFTAGGMHKYTTSGVIGLPSYASWEAGKQAWQSLVKSIKTVVGEW</sequence>
<dbReference type="InterPro" id="IPR003785">
    <property type="entry name" value="Creatininase/forma_Hydrolase"/>
</dbReference>
<dbReference type="EMBL" id="PXYX01000070">
    <property type="protein sequence ID" value="PSR23419.1"/>
    <property type="molecule type" value="Genomic_DNA"/>
</dbReference>
<dbReference type="AlphaFoldDB" id="A0A2T2WMF1"/>
<dbReference type="InterPro" id="IPR024087">
    <property type="entry name" value="Creatininase-like_sf"/>
</dbReference>
<reference evidence="6 7" key="1">
    <citation type="journal article" date="2014" name="BMC Genomics">
        <title>Comparison of environmental and isolate Sulfobacillus genomes reveals diverse carbon, sulfur, nitrogen, and hydrogen metabolisms.</title>
        <authorList>
            <person name="Justice N.B."/>
            <person name="Norman A."/>
            <person name="Brown C.T."/>
            <person name="Singh A."/>
            <person name="Thomas B.C."/>
            <person name="Banfield J.F."/>
        </authorList>
    </citation>
    <scope>NUCLEOTIDE SEQUENCE [LARGE SCALE GENOMIC DNA]</scope>
    <source>
        <strain evidence="6">AMDSBA5</strain>
    </source>
</reference>
<comment type="caution">
    <text evidence="6">The sequence shown here is derived from an EMBL/GenBank/DDBJ whole genome shotgun (WGS) entry which is preliminary data.</text>
</comment>
<dbReference type="Gene3D" id="3.40.50.10310">
    <property type="entry name" value="Creatininase"/>
    <property type="match status" value="1"/>
</dbReference>
<gene>
    <name evidence="6" type="ORF">C7B47_15900</name>
</gene>
<keyword evidence="4" id="KW-0862">Zinc</keyword>
<evidence type="ECO:0008006" key="8">
    <source>
        <dbReference type="Google" id="ProtNLM"/>
    </source>
</evidence>
<keyword evidence="3" id="KW-0378">Hydrolase</keyword>
<dbReference type="GO" id="GO:0016811">
    <property type="term" value="F:hydrolase activity, acting on carbon-nitrogen (but not peptide) bonds, in linear amides"/>
    <property type="evidence" value="ECO:0007669"/>
    <property type="project" value="TreeGrafter"/>
</dbReference>
<dbReference type="GO" id="GO:0009231">
    <property type="term" value="P:riboflavin biosynthetic process"/>
    <property type="evidence" value="ECO:0007669"/>
    <property type="project" value="TreeGrafter"/>
</dbReference>
<evidence type="ECO:0000256" key="5">
    <source>
        <dbReference type="ARBA" id="ARBA00024029"/>
    </source>
</evidence>
<dbReference type="PANTHER" id="PTHR35005">
    <property type="entry name" value="3-DEHYDRO-SCYLLO-INOSOSE HYDROLASE"/>
    <property type="match status" value="1"/>
</dbReference>
<dbReference type="PANTHER" id="PTHR35005:SF1">
    <property type="entry name" value="2-AMINO-5-FORMYLAMINO-6-RIBOSYLAMINOPYRIMIDIN-4(3H)-ONE 5'-MONOPHOSPHATE DEFORMYLASE"/>
    <property type="match status" value="1"/>
</dbReference>